<organismHost>
    <name type="scientific">Chlorella</name>
    <dbReference type="NCBI Taxonomy" id="3071"/>
</organismHost>
<sequence length="192" mass="21498">MTLFAKMFADEIKTFVFTLITSVYRFETSPLVVNTFAVKLVTFNVLNPALPVTTALPSIVIFDVLSTLGVNVGIEALFPEMFATRLLTENDENVVFPAIVVPVTNKLLIVATFVFKLPIVNKVDVTFDADTFDADTFDVIRLETFAVVVLKMFAVMFPIIKFVKNRFPVTFPVRVLTFAMFPTRFPVTVVVP</sequence>
<proteinExistence type="predicted"/>
<dbReference type="GeneID" id="917886"/>
<evidence type="ECO:0000313" key="1">
    <source>
        <dbReference type="EMBL" id="AAC96400.1"/>
    </source>
</evidence>
<protein>
    <submittedName>
        <fullName evidence="1">Uncharacterized protein</fullName>
    </submittedName>
</protein>
<dbReference type="KEGG" id="vg:917886"/>
<reference evidence="1 2" key="4">
    <citation type="journal article" date="1996" name="Virology">
        <title>Analysis of 76 kb of the chlorella virus PBCV-1 330-kb genome: map positions 182 to 258.</title>
        <authorList>
            <person name="Kutish G.F."/>
            <person name="Li Y."/>
            <person name="Lu Z."/>
            <person name="Furuta M."/>
            <person name="Rock D.L."/>
            <person name="Van Etten J.L."/>
        </authorList>
    </citation>
    <scope>NUCLEOTIDE SEQUENCE [LARGE SCALE GENOMIC DNA]</scope>
</reference>
<reference evidence="1 2" key="3">
    <citation type="journal article" date="1996" name="Virology">
        <title>Analysis of 94 kb of the chlorella virus PBCV-1 330-kb genome: map positions 88 to 182.</title>
        <authorList>
            <person name="Lu Z."/>
            <person name="Li Y."/>
            <person name="Que Q."/>
            <person name="Kutish G.F."/>
            <person name="Rock D.L."/>
            <person name="Van Etten J.L."/>
        </authorList>
    </citation>
    <scope>NUCLEOTIDE SEQUENCE [LARGE SCALE GENOMIC DNA]</scope>
</reference>
<accession>Q89367</accession>
<organism evidence="1 2">
    <name type="scientific">Paramecium bursaria Chlorella virus 1</name>
    <name type="common">PBCV-1</name>
    <dbReference type="NCBI Taxonomy" id="10506"/>
    <lineage>
        <taxon>Viruses</taxon>
        <taxon>Varidnaviria</taxon>
        <taxon>Bamfordvirae</taxon>
        <taxon>Nucleocytoviricota</taxon>
        <taxon>Megaviricetes</taxon>
        <taxon>Algavirales</taxon>
        <taxon>Phycodnaviridae</taxon>
        <taxon>Chlorovirus</taxon>
        <taxon>Chlorovirus vanettense</taxon>
    </lineage>
</organism>
<reference evidence="1 2" key="8">
    <citation type="journal article" date="2010" name="J. Virol.">
        <title>Microarray analysis of Paramecium bursaria chlorella virus 1 transcription.</title>
        <authorList>
            <person name="Yanai-Balser G.M."/>
            <person name="Duncan G.A."/>
            <person name="Eudy J.D."/>
            <person name="Wang D."/>
            <person name="Li X."/>
            <person name="Agarkova I.V."/>
            <person name="Dunigan D.D."/>
            <person name="Van Etten J.L."/>
        </authorList>
    </citation>
    <scope>NUCLEOTIDE SEQUENCE [LARGE SCALE GENOMIC DNA]</scope>
</reference>
<evidence type="ECO:0000313" key="2">
    <source>
        <dbReference type="Proteomes" id="UP000000862"/>
    </source>
</evidence>
<dbReference type="RefSeq" id="NP_048380.1">
    <property type="nucleotide sequence ID" value="NC_000852.5"/>
</dbReference>
<name>Q89367_PBCV1</name>
<reference evidence="1 2" key="5">
    <citation type="journal article" date="1997" name="Virology">
        <title>Analysis of 74 kb of DNA located at the right end of the 330-kb chlorella virus PBCV-1 genome.</title>
        <authorList>
            <person name="Li Y."/>
            <person name="Lu Z."/>
            <person name="Sun L."/>
            <person name="Ropp S."/>
            <person name="Kutish G.F."/>
            <person name="Rock D.L."/>
            <person name="Van Etten J.L."/>
        </authorList>
    </citation>
    <scope>NUCLEOTIDE SEQUENCE [LARGE SCALE GENOMIC DNA]</scope>
</reference>
<dbReference type="Proteomes" id="UP000000862">
    <property type="component" value="Segment"/>
</dbReference>
<keyword evidence="2" id="KW-1185">Reference proteome</keyword>
<gene>
    <name evidence="1" type="primary">a032R</name>
</gene>
<reference evidence="1 2" key="2">
    <citation type="journal article" date="1995" name="Virology">
        <title>Analysis of 43 kb of the Chlorella virus PBCV-1 330-kb genome: map positions 45 to 88.</title>
        <authorList>
            <person name="Li Y."/>
            <person name="Lu Z."/>
            <person name="Burbank D.E."/>
            <person name="Kutish G.F."/>
            <person name="Rock D.L."/>
            <person name="Van Etten J.L."/>
        </authorList>
    </citation>
    <scope>NUCLEOTIDE SEQUENCE [LARGE SCALE GENOMIC DNA]</scope>
</reference>
<reference evidence="1 2" key="1">
    <citation type="journal article" date="1995" name="Virology">
        <title>Analysis of 45 kb of DNA located at the left end of the chlorella virus PBCV-1 genome.</title>
        <authorList>
            <person name="Lu Z."/>
            <person name="Li Y."/>
            <person name="Zhang Y."/>
            <person name="Kutish G.F."/>
            <person name="Rock D.L."/>
            <person name="Van Etten J.L."/>
        </authorList>
    </citation>
    <scope>NUCLEOTIDE SEQUENCE [LARGE SCALE GENOMIC DNA]</scope>
</reference>
<reference evidence="1 2" key="7">
    <citation type="journal article" date="2000" name="Virology">
        <title>Characterization of a beta-1,3-glucanase encoded by chlorella virus PBCV-1.</title>
        <authorList>
            <person name="Sun L."/>
            <person name="Gurnon J.R."/>
            <person name="Adams B.J."/>
            <person name="Graves M.V."/>
            <person name="Van Etten J.L."/>
        </authorList>
    </citation>
    <scope>NUCLEOTIDE SEQUENCE [LARGE SCALE GENOMIC DNA]</scope>
</reference>
<dbReference type="PIR" id="T17522">
    <property type="entry name" value="T17522"/>
</dbReference>
<dbReference type="EMBL" id="JF411744">
    <property type="protein sequence ID" value="AAC96400.1"/>
    <property type="molecule type" value="Genomic_DNA"/>
</dbReference>
<reference evidence="1 2" key="6">
    <citation type="journal article" date="1999" name="Virology">
        <title>Chlorella virus PBCV-1 encodes a functional homospermidine synthase.</title>
        <authorList>
            <person name="Kaiser A."/>
            <person name="Vollmert M."/>
            <person name="Tholl D."/>
            <person name="Graves M.V."/>
            <person name="Gurnon J.R."/>
            <person name="Xing W."/>
            <person name="Lisec A.D."/>
            <person name="Nickerson K.W."/>
            <person name="Van Etten J.L."/>
        </authorList>
    </citation>
    <scope>NUCLEOTIDE SEQUENCE [LARGE SCALE GENOMIC DNA]</scope>
</reference>